<feature type="domain" description="FAD-binding" evidence="6">
    <location>
        <begin position="7"/>
        <end position="169"/>
    </location>
</feature>
<reference evidence="7 8" key="1">
    <citation type="submission" date="2023-05" db="EMBL/GenBank/DDBJ databases">
        <authorList>
            <person name="Zhang X."/>
        </authorList>
    </citation>
    <scope>NUCLEOTIDE SEQUENCE [LARGE SCALE GENOMIC DNA]</scope>
    <source>
        <strain evidence="7 8">DM2B3-1</strain>
    </source>
</reference>
<feature type="binding site" evidence="5">
    <location>
        <position position="108"/>
    </location>
    <ligand>
        <name>FAD</name>
        <dbReference type="ChEBI" id="CHEBI:57692"/>
    </ligand>
</feature>
<evidence type="ECO:0000256" key="1">
    <source>
        <dbReference type="ARBA" id="ARBA00022630"/>
    </source>
</evidence>
<comment type="similarity">
    <text evidence="5">Belongs to the aromatic-ring hydroxylase family. TetX subfamily.</text>
</comment>
<comment type="caution">
    <text evidence="7">The sequence shown here is derived from an EMBL/GenBank/DDBJ whole genome shotgun (WGS) entry which is preliminary data.</text>
</comment>
<dbReference type="InterPro" id="IPR043683">
    <property type="entry name" value="TetX_monooxygenase"/>
</dbReference>
<feature type="domain" description="FAD-binding" evidence="6">
    <location>
        <begin position="296"/>
        <end position="329"/>
    </location>
</feature>
<keyword evidence="5" id="KW-0521">NADP</keyword>
<protein>
    <recommendedName>
        <fullName evidence="5">Flavin-dependent monooxygenase</fullName>
    </recommendedName>
    <alternativeName>
        <fullName evidence="5">TetX monooxygenase</fullName>
        <shortName evidence="5">TetX</shortName>
        <ecNumber evidence="5">1.14.13.-</ecNumber>
    </alternativeName>
</protein>
<evidence type="ECO:0000256" key="5">
    <source>
        <dbReference type="HAMAP-Rule" id="MF_00845"/>
    </source>
</evidence>
<comment type="subcellular location">
    <subcellularLocation>
        <location evidence="5">Cytoplasm</location>
    </subcellularLocation>
</comment>
<dbReference type="EC" id="1.14.13.-" evidence="5"/>
<keyword evidence="4 5" id="KW-0503">Monooxygenase</keyword>
<dbReference type="InterPro" id="IPR002938">
    <property type="entry name" value="FAD-bd"/>
</dbReference>
<evidence type="ECO:0000256" key="4">
    <source>
        <dbReference type="ARBA" id="ARBA00023033"/>
    </source>
</evidence>
<evidence type="ECO:0000313" key="8">
    <source>
        <dbReference type="Proteomes" id="UP001228581"/>
    </source>
</evidence>
<keyword evidence="3 5" id="KW-0560">Oxidoreductase</keyword>
<dbReference type="PANTHER" id="PTHR46972">
    <property type="entry name" value="MONOOXYGENASE ASQM-RELATED"/>
    <property type="match status" value="1"/>
</dbReference>
<dbReference type="RefSeq" id="WP_313999164.1">
    <property type="nucleotide sequence ID" value="NZ_JASJOR010000002.1"/>
</dbReference>
<dbReference type="Proteomes" id="UP001228581">
    <property type="component" value="Unassembled WGS sequence"/>
</dbReference>
<evidence type="ECO:0000313" key="7">
    <source>
        <dbReference type="EMBL" id="MDJ1495280.1"/>
    </source>
</evidence>
<name>A0ABT7CNM0_9BACT</name>
<keyword evidence="2 5" id="KW-0274">FAD</keyword>
<comment type="cofactor">
    <cofactor evidence="5">
        <name>FAD</name>
        <dbReference type="ChEBI" id="CHEBI:57692"/>
    </cofactor>
</comment>
<feature type="binding site" evidence="5">
    <location>
        <position position="50"/>
    </location>
    <ligand>
        <name>FAD</name>
        <dbReference type="ChEBI" id="CHEBI:57692"/>
    </ligand>
</feature>
<dbReference type="PRINTS" id="PR00420">
    <property type="entry name" value="RNGMNOXGNASE"/>
</dbReference>
<organism evidence="7 8">
    <name type="scientific">Xanthocytophaga flava</name>
    <dbReference type="NCBI Taxonomy" id="3048013"/>
    <lineage>
        <taxon>Bacteria</taxon>
        <taxon>Pseudomonadati</taxon>
        <taxon>Bacteroidota</taxon>
        <taxon>Cytophagia</taxon>
        <taxon>Cytophagales</taxon>
        <taxon>Rhodocytophagaceae</taxon>
        <taxon>Xanthocytophaga</taxon>
    </lineage>
</organism>
<comment type="subunit">
    <text evidence="5">Monomer.</text>
</comment>
<feature type="binding site" evidence="5">
    <location>
        <position position="43"/>
    </location>
    <ligand>
        <name>NADPH</name>
        <dbReference type="ChEBI" id="CHEBI:57783"/>
    </ligand>
</feature>
<dbReference type="Pfam" id="PF01494">
    <property type="entry name" value="FAD_binding_3"/>
    <property type="match status" value="2"/>
</dbReference>
<gene>
    <name evidence="7" type="ORF">QNI19_20235</name>
</gene>
<dbReference type="EMBL" id="JASJOT010000014">
    <property type="protein sequence ID" value="MDJ1495280.1"/>
    <property type="molecule type" value="Genomic_DNA"/>
</dbReference>
<dbReference type="PANTHER" id="PTHR46972:SF1">
    <property type="entry name" value="FAD DEPENDENT OXIDOREDUCTASE DOMAIN-CONTAINING PROTEIN"/>
    <property type="match status" value="1"/>
</dbReference>
<evidence type="ECO:0000256" key="2">
    <source>
        <dbReference type="ARBA" id="ARBA00022827"/>
    </source>
</evidence>
<dbReference type="SUPFAM" id="SSF51905">
    <property type="entry name" value="FAD/NAD(P)-binding domain"/>
    <property type="match status" value="1"/>
</dbReference>
<comment type="catalytic activity">
    <reaction evidence="5">
        <text>a tetracycline + NADPH + O2 + H(+) = an 11a-hydroxytetracycline + NADP(+) + H2O</text>
        <dbReference type="Rhea" id="RHEA:61444"/>
        <dbReference type="ChEBI" id="CHEBI:15377"/>
        <dbReference type="ChEBI" id="CHEBI:15378"/>
        <dbReference type="ChEBI" id="CHEBI:15379"/>
        <dbReference type="ChEBI" id="CHEBI:57783"/>
        <dbReference type="ChEBI" id="CHEBI:58349"/>
        <dbReference type="ChEBI" id="CHEBI:144644"/>
        <dbReference type="ChEBI" id="CHEBI:144645"/>
    </reaction>
</comment>
<dbReference type="InterPro" id="IPR036188">
    <property type="entry name" value="FAD/NAD-bd_sf"/>
</dbReference>
<keyword evidence="8" id="KW-1185">Reference proteome</keyword>
<dbReference type="HAMAP" id="MF_00845">
    <property type="entry name" value="TetX_monooxygenase"/>
    <property type="match status" value="1"/>
</dbReference>
<accession>A0ABT7CNM0</accession>
<evidence type="ECO:0000259" key="6">
    <source>
        <dbReference type="Pfam" id="PF01494"/>
    </source>
</evidence>
<keyword evidence="5" id="KW-0547">Nucleotide-binding</keyword>
<sequence length="380" mass="41428">MLIQNKKIAIVGGGPGGLTLARLLQQKGADVKVYERDVNKDARVQGATLDLHEESGLKALATAGLMDAFQANYRPGADKVRILDKHAVILADQHIQTDHSESRPEIDRGPLRKILLESLQPDTVVWDSHFASMTPEDSGWKLEFHNGVSAYADIVIAADGANSKIRPVITSIRPFYSGITIVEGSVYDSETAAPGVHGLLKGGKIFAFGDDKTLIVSSKGDGSLAFYTGCKTDEFWVRDSGIDFKDKAQVFAWFKQEFAGWDSVWEELFLNASAFIPRPQYCMPLDQSWEALANLTMLGDAAHLMPPYAGEGVNMAMLDALELSECLTSDGFTDLQTAIEHYEKNMCARASDAAQMTLDSTEILHSSEAISFMSGIISGE</sequence>
<comment type="domain">
    <text evidence="5">Consists of an N-terminal FAD-binding domain with a Rossman fold and a C-terminal substrate-binding domain.</text>
</comment>
<keyword evidence="1 5" id="KW-0285">Flavoprotein</keyword>
<proteinExistence type="inferred from homology"/>
<feature type="binding site" evidence="5">
    <location>
        <position position="300"/>
    </location>
    <ligand>
        <name>FAD</name>
        <dbReference type="ChEBI" id="CHEBI:57692"/>
    </ligand>
</feature>
<evidence type="ECO:0000256" key="3">
    <source>
        <dbReference type="ARBA" id="ARBA00023002"/>
    </source>
</evidence>
<dbReference type="Gene3D" id="3.50.50.60">
    <property type="entry name" value="FAD/NAD(P)-binding domain"/>
    <property type="match status" value="1"/>
</dbReference>
<comment type="function">
    <text evidence="5">An FAD-requiring monooxygenase active on some tetracycline antibiotic derivatives, which leads to their inactivation. Hydroxylates carbon 11a of tetracycline and some analogs.</text>
</comment>
<keyword evidence="5" id="KW-0963">Cytoplasm</keyword>